<evidence type="ECO:0000313" key="2">
    <source>
        <dbReference type="Proteomes" id="UP001359886"/>
    </source>
</evidence>
<gene>
    <name evidence="1" type="ORF">V3330_10355</name>
</gene>
<organism evidence="1 2">
    <name type="scientific">Elongatibacter sediminis</name>
    <dbReference type="NCBI Taxonomy" id="3119006"/>
    <lineage>
        <taxon>Bacteria</taxon>
        <taxon>Pseudomonadati</taxon>
        <taxon>Pseudomonadota</taxon>
        <taxon>Gammaproteobacteria</taxon>
        <taxon>Chromatiales</taxon>
        <taxon>Wenzhouxiangellaceae</taxon>
        <taxon>Elongatibacter</taxon>
    </lineage>
</organism>
<protein>
    <recommendedName>
        <fullName evidence="3">DUF4432 domain-containing protein</fullName>
    </recommendedName>
</protein>
<evidence type="ECO:0000313" key="1">
    <source>
        <dbReference type="EMBL" id="MEJ8568027.1"/>
    </source>
</evidence>
<dbReference type="Proteomes" id="UP001359886">
    <property type="component" value="Unassembled WGS sequence"/>
</dbReference>
<name>A0AAW9RD56_9GAMM</name>
<evidence type="ECO:0008006" key="3">
    <source>
        <dbReference type="Google" id="ProtNLM"/>
    </source>
</evidence>
<sequence length="305" mass="34832">MIEWRKTEYGGWDNCLVGKWGALELVVTLDVGPRIISLRVDEGPNLFKTFDEELGQTSGEEFALFGGHRLWHAPEVHPRSWVPDFEPVPHRFDEGFLVLEPPTEPDTGIRKSMWIRGEDSGRIRVRHCLANTLAWAVELAPWAMSLMAPGGRAIIPQEDYRTHPEHLYPARTVTLWHFTRMNDPRVRWGERYIQLREDPAVDQKIKFGVLNKQRWAAYENRGSVFVKTFGFLEEATYADMGCNFETFTMPGFLELESLGPLQRIEPGATAVHDEIWHVRSGVRLPSDGDALHQAMQDIVAGLAFP</sequence>
<reference evidence="1 2" key="1">
    <citation type="submission" date="2024-02" db="EMBL/GenBank/DDBJ databases">
        <title>A novel Wenzhouxiangellaceae bacterium, isolated from coastal sediments.</title>
        <authorList>
            <person name="Du Z.-J."/>
            <person name="Ye Y.-Q."/>
            <person name="Zhang X.-Y."/>
        </authorList>
    </citation>
    <scope>NUCLEOTIDE SEQUENCE [LARGE SCALE GENOMIC DNA]</scope>
    <source>
        <strain evidence="1 2">CH-27</strain>
    </source>
</reference>
<dbReference type="EMBL" id="JAZHOG010000006">
    <property type="protein sequence ID" value="MEJ8568027.1"/>
    <property type="molecule type" value="Genomic_DNA"/>
</dbReference>
<comment type="caution">
    <text evidence="1">The sequence shown here is derived from an EMBL/GenBank/DDBJ whole genome shotgun (WGS) entry which is preliminary data.</text>
</comment>
<proteinExistence type="predicted"/>
<dbReference type="RefSeq" id="WP_354695350.1">
    <property type="nucleotide sequence ID" value="NZ_JAZHOG010000006.1"/>
</dbReference>
<accession>A0AAW9RD56</accession>
<keyword evidence="2" id="KW-1185">Reference proteome</keyword>
<dbReference type="AlphaFoldDB" id="A0AAW9RD56"/>